<sequence>MAPRTEFIVLATLAGGIVAVLGYLLASAFVFELQPVEALRLAAQWSPAGIAAAFGAAWIASAWQRRAREAGRAWTARAMALRATGLALLLYPLTVACWTVISGWLDQRFASAGMPLRELMAWVPSIVLGATLAAVLIATLPAFVIAFFLCRRYLRRQTGFTTGIA</sequence>
<keyword evidence="1" id="KW-0812">Transmembrane</keyword>
<dbReference type="EMBL" id="JBHTKN010000001">
    <property type="protein sequence ID" value="MFD1041121.1"/>
    <property type="molecule type" value="Genomic_DNA"/>
</dbReference>
<comment type="caution">
    <text evidence="2">The sequence shown here is derived from an EMBL/GenBank/DDBJ whole genome shotgun (WGS) entry which is preliminary data.</text>
</comment>
<evidence type="ECO:0000313" key="2">
    <source>
        <dbReference type="EMBL" id="MFD1041121.1"/>
    </source>
</evidence>
<organism evidence="2 3">
    <name type="scientific">Pseudoxanthomonas kaohsiungensis</name>
    <dbReference type="NCBI Taxonomy" id="283923"/>
    <lineage>
        <taxon>Bacteria</taxon>
        <taxon>Pseudomonadati</taxon>
        <taxon>Pseudomonadota</taxon>
        <taxon>Gammaproteobacteria</taxon>
        <taxon>Lysobacterales</taxon>
        <taxon>Lysobacteraceae</taxon>
        <taxon>Pseudoxanthomonas</taxon>
    </lineage>
</organism>
<keyword evidence="3" id="KW-1185">Reference proteome</keyword>
<evidence type="ECO:0000313" key="3">
    <source>
        <dbReference type="Proteomes" id="UP001597033"/>
    </source>
</evidence>
<reference evidence="3" key="1">
    <citation type="journal article" date="2019" name="Int. J. Syst. Evol. Microbiol.">
        <title>The Global Catalogue of Microorganisms (GCM) 10K type strain sequencing project: providing services to taxonomists for standard genome sequencing and annotation.</title>
        <authorList>
            <consortium name="The Broad Institute Genomics Platform"/>
            <consortium name="The Broad Institute Genome Sequencing Center for Infectious Disease"/>
            <person name="Wu L."/>
            <person name="Ma J."/>
        </authorList>
    </citation>
    <scope>NUCLEOTIDE SEQUENCE [LARGE SCALE GENOMIC DNA]</scope>
    <source>
        <strain evidence="3">CCUG 55854</strain>
    </source>
</reference>
<feature type="transmembrane region" description="Helical" evidence="1">
    <location>
        <begin position="43"/>
        <end position="63"/>
    </location>
</feature>
<dbReference type="RefSeq" id="WP_162376765.1">
    <property type="nucleotide sequence ID" value="NZ_JBHTKN010000001.1"/>
</dbReference>
<feature type="transmembrane region" description="Helical" evidence="1">
    <location>
        <begin position="7"/>
        <end position="31"/>
    </location>
</feature>
<name>A0ABW3LRW9_9GAMM</name>
<proteinExistence type="predicted"/>
<keyword evidence="1" id="KW-1133">Transmembrane helix</keyword>
<protein>
    <submittedName>
        <fullName evidence="2">Uncharacterized protein</fullName>
    </submittedName>
</protein>
<feature type="transmembrane region" description="Helical" evidence="1">
    <location>
        <begin position="125"/>
        <end position="150"/>
    </location>
</feature>
<dbReference type="Proteomes" id="UP001597033">
    <property type="component" value="Unassembled WGS sequence"/>
</dbReference>
<keyword evidence="1" id="KW-0472">Membrane</keyword>
<evidence type="ECO:0000256" key="1">
    <source>
        <dbReference type="SAM" id="Phobius"/>
    </source>
</evidence>
<feature type="transmembrane region" description="Helical" evidence="1">
    <location>
        <begin position="84"/>
        <end position="105"/>
    </location>
</feature>
<gene>
    <name evidence="2" type="ORF">ACFQ2N_01990</name>
</gene>
<accession>A0ABW3LRW9</accession>